<dbReference type="Gene3D" id="3.30.980.10">
    <property type="entry name" value="Threonyl-trna Synthetase, Chain A, domain 2"/>
    <property type="match status" value="1"/>
</dbReference>
<dbReference type="EMBL" id="FNNU01000003">
    <property type="protein sequence ID" value="SDX13068.1"/>
    <property type="molecule type" value="Genomic_DNA"/>
</dbReference>
<evidence type="ECO:0000256" key="1">
    <source>
        <dbReference type="ARBA" id="ARBA00001947"/>
    </source>
</evidence>
<dbReference type="InterPro" id="IPR012947">
    <property type="entry name" value="tRNA_SAD"/>
</dbReference>
<dbReference type="STRING" id="1007099.SAMN05216287_2185"/>
<dbReference type="PANTHER" id="PTHR43462">
    <property type="entry name" value="ALANYL-TRNA EDITING PROTEIN"/>
    <property type="match status" value="1"/>
</dbReference>
<dbReference type="GO" id="GO:0043039">
    <property type="term" value="P:tRNA aminoacylation"/>
    <property type="evidence" value="ECO:0007669"/>
    <property type="project" value="InterPro"/>
</dbReference>
<gene>
    <name evidence="5" type="ORF">SAMN05216287_2185</name>
</gene>
<dbReference type="GO" id="GO:0046872">
    <property type="term" value="F:metal ion binding"/>
    <property type="evidence" value="ECO:0007669"/>
    <property type="project" value="UniProtKB-KW"/>
</dbReference>
<dbReference type="InterPro" id="IPR009000">
    <property type="entry name" value="Transl_B-barrel_sf"/>
</dbReference>
<dbReference type="OrthoDB" id="9812949at2"/>
<dbReference type="InterPro" id="IPR018163">
    <property type="entry name" value="Thr/Ala-tRNA-synth_IIc_edit"/>
</dbReference>
<name>A0A1H2Z7U7_9PSED</name>
<accession>A0A1H2Z7U7</accession>
<dbReference type="SMART" id="SM00863">
    <property type="entry name" value="tRNA_SAD"/>
    <property type="match status" value="1"/>
</dbReference>
<keyword evidence="2" id="KW-0479">Metal-binding</keyword>
<keyword evidence="6" id="KW-1185">Reference proteome</keyword>
<dbReference type="Pfam" id="PF07973">
    <property type="entry name" value="tRNA_SAD"/>
    <property type="match status" value="1"/>
</dbReference>
<dbReference type="GO" id="GO:0002161">
    <property type="term" value="F:aminoacyl-tRNA deacylase activity"/>
    <property type="evidence" value="ECO:0007669"/>
    <property type="project" value="UniProtKB-ARBA"/>
</dbReference>
<organism evidence="5 6">
    <name type="scientific">Pseudomonas kuykendallii</name>
    <dbReference type="NCBI Taxonomy" id="1007099"/>
    <lineage>
        <taxon>Bacteria</taxon>
        <taxon>Pseudomonadati</taxon>
        <taxon>Pseudomonadota</taxon>
        <taxon>Gammaproteobacteria</taxon>
        <taxon>Pseudomonadales</taxon>
        <taxon>Pseudomonadaceae</taxon>
        <taxon>Pseudomonas</taxon>
    </lineage>
</organism>
<dbReference type="GO" id="GO:0004812">
    <property type="term" value="F:aminoacyl-tRNA ligase activity"/>
    <property type="evidence" value="ECO:0007669"/>
    <property type="project" value="InterPro"/>
</dbReference>
<evidence type="ECO:0000313" key="5">
    <source>
        <dbReference type="EMBL" id="SDX13068.1"/>
    </source>
</evidence>
<dbReference type="SUPFAM" id="SSF50447">
    <property type="entry name" value="Translation proteins"/>
    <property type="match status" value="1"/>
</dbReference>
<evidence type="ECO:0000313" key="6">
    <source>
        <dbReference type="Proteomes" id="UP000243778"/>
    </source>
</evidence>
<dbReference type="AlphaFoldDB" id="A0A1H2Z7U7"/>
<dbReference type="SUPFAM" id="SSF55186">
    <property type="entry name" value="ThrRS/AlaRS common domain"/>
    <property type="match status" value="1"/>
</dbReference>
<keyword evidence="3" id="KW-0862">Zinc</keyword>
<dbReference type="GO" id="GO:0005524">
    <property type="term" value="F:ATP binding"/>
    <property type="evidence" value="ECO:0007669"/>
    <property type="project" value="InterPro"/>
</dbReference>
<feature type="domain" description="Threonyl/alanyl tRNA synthetase SAD" evidence="4">
    <location>
        <begin position="167"/>
        <end position="209"/>
    </location>
</feature>
<evidence type="ECO:0000256" key="3">
    <source>
        <dbReference type="ARBA" id="ARBA00022833"/>
    </source>
</evidence>
<dbReference type="Proteomes" id="UP000243778">
    <property type="component" value="Unassembled WGS sequence"/>
</dbReference>
<evidence type="ECO:0000256" key="2">
    <source>
        <dbReference type="ARBA" id="ARBA00022723"/>
    </source>
</evidence>
<dbReference type="Gene3D" id="2.40.30.130">
    <property type="match status" value="1"/>
</dbReference>
<sequence length="213" mass="24093">MATDKLFWKDAYRSRLETRVVAVEDDWVRLAETIFFAFSGGQESDHGSIAGRPVREACKEGLDIRYRLDPGHGLLAGDAVEVLIDWPRRYRLMRLHFAAEMVLQLVYRKVPGIQRIGAHIGEDKARIDFALDTSIASLFEGLQAEVGELVRADLPIRCDFSDEAAQRRFWQVEGFAEMACGGTHPRRTGEIGALRLKRRNTGKGKERVEIHLA</sequence>
<evidence type="ECO:0000259" key="4">
    <source>
        <dbReference type="SMART" id="SM00863"/>
    </source>
</evidence>
<proteinExistence type="predicted"/>
<dbReference type="InterPro" id="IPR051335">
    <property type="entry name" value="Alanyl-tRNA_Editing_Enzymes"/>
</dbReference>
<dbReference type="PANTHER" id="PTHR43462:SF1">
    <property type="entry name" value="ALANYL-TRNA EDITING PROTEIN AARSD1"/>
    <property type="match status" value="1"/>
</dbReference>
<comment type="cofactor">
    <cofactor evidence="1">
        <name>Zn(2+)</name>
        <dbReference type="ChEBI" id="CHEBI:29105"/>
    </cofactor>
</comment>
<dbReference type="RefSeq" id="WP_090227801.1">
    <property type="nucleotide sequence ID" value="NZ_FNNU01000003.1"/>
</dbReference>
<protein>
    <submittedName>
        <fullName evidence="5">Ser-tRNA(Ala) deacylase AlaX (Editing enzyme)</fullName>
    </submittedName>
</protein>
<reference evidence="6" key="1">
    <citation type="submission" date="2016-10" db="EMBL/GenBank/DDBJ databases">
        <authorList>
            <person name="Varghese N."/>
            <person name="Submissions S."/>
        </authorList>
    </citation>
    <scope>NUCLEOTIDE SEQUENCE [LARGE SCALE GENOMIC DNA]</scope>
    <source>
        <strain evidence="6">NRRL B-59562</strain>
    </source>
</reference>